<dbReference type="Proteomes" id="UP000034665">
    <property type="component" value="Unassembled WGS sequence"/>
</dbReference>
<sequence length="353" mass="39772">MIEKTIIQSIIEEAVNAPSGDNSQPWRFEVSENLIDIYNLVGRDATLFNFRNRGDFLAHGALIENIGIVAEQFGYTAIVALLPEEGRSDHTATIRLEKATEKKGDGLFKAIRERATNRKIYKAYELTEEEKKSIEAIKSEGSAEIHLATSRDDVQALATIVSLNERLLLENKHIHDFLFSIIRWTDKEEEGKPGMHVETLELALPQRFAFARFKNWKFVQWANKFGISKFIAKENAKLYASSSAIGAIIMAGDSPKDFILAGRLLERMWLTLTDSELSLQPVTAVAYLAQRIKAGEANELSAAHQELVKKADKETRKILSIGDETIAMVFRIGKAEKPSRKSIKVKPDIQWKE</sequence>
<organism evidence="1 2">
    <name type="scientific">Candidatus Wolfebacteria bacterium GW2011_GWC2_39_22</name>
    <dbReference type="NCBI Taxonomy" id="1619013"/>
    <lineage>
        <taxon>Bacteria</taxon>
        <taxon>Candidatus Wolfeibacteriota</taxon>
    </lineage>
</organism>
<dbReference type="EMBL" id="LBWR01000002">
    <property type="protein sequence ID" value="KKR12411.1"/>
    <property type="molecule type" value="Genomic_DNA"/>
</dbReference>
<dbReference type="STRING" id="1619013.UT41_C0002G0185"/>
<proteinExistence type="predicted"/>
<dbReference type="GO" id="GO:0016491">
    <property type="term" value="F:oxidoreductase activity"/>
    <property type="evidence" value="ECO:0007669"/>
    <property type="project" value="InterPro"/>
</dbReference>
<evidence type="ECO:0000313" key="1">
    <source>
        <dbReference type="EMBL" id="KKR12411.1"/>
    </source>
</evidence>
<dbReference type="InterPro" id="IPR000415">
    <property type="entry name" value="Nitroreductase-like"/>
</dbReference>
<accession>A0A0G0NHW0</accession>
<protein>
    <submittedName>
        <fullName evidence="1">Nitroreductase</fullName>
    </submittedName>
</protein>
<evidence type="ECO:0000313" key="2">
    <source>
        <dbReference type="Proteomes" id="UP000034665"/>
    </source>
</evidence>
<comment type="caution">
    <text evidence="1">The sequence shown here is derived from an EMBL/GenBank/DDBJ whole genome shotgun (WGS) entry which is preliminary data.</text>
</comment>
<dbReference type="PATRIC" id="fig|1619013.3.peg.840"/>
<dbReference type="Gene3D" id="3.40.109.10">
    <property type="entry name" value="NADH Oxidase"/>
    <property type="match status" value="2"/>
</dbReference>
<name>A0A0G0NHW0_9BACT</name>
<dbReference type="AlphaFoldDB" id="A0A0G0NHW0"/>
<reference evidence="1 2" key="1">
    <citation type="journal article" date="2015" name="Nature">
        <title>rRNA introns, odd ribosomes, and small enigmatic genomes across a large radiation of phyla.</title>
        <authorList>
            <person name="Brown C.T."/>
            <person name="Hug L.A."/>
            <person name="Thomas B.C."/>
            <person name="Sharon I."/>
            <person name="Castelle C.J."/>
            <person name="Singh A."/>
            <person name="Wilkins M.J."/>
            <person name="Williams K.H."/>
            <person name="Banfield J.F."/>
        </authorList>
    </citation>
    <scope>NUCLEOTIDE SEQUENCE [LARGE SCALE GENOMIC DNA]</scope>
</reference>
<dbReference type="SUPFAM" id="SSF55469">
    <property type="entry name" value="FMN-dependent nitroreductase-like"/>
    <property type="match status" value="1"/>
</dbReference>
<gene>
    <name evidence="1" type="ORF">UT41_C0002G0185</name>
</gene>